<organism evidence="9 10">
    <name type="scientific">Haladaptatus pallidirubidus</name>
    <dbReference type="NCBI Taxonomy" id="1008152"/>
    <lineage>
        <taxon>Archaea</taxon>
        <taxon>Methanobacteriati</taxon>
        <taxon>Methanobacteriota</taxon>
        <taxon>Stenosarchaea group</taxon>
        <taxon>Halobacteria</taxon>
        <taxon>Halobacteriales</taxon>
        <taxon>Haladaptataceae</taxon>
        <taxon>Haladaptatus</taxon>
    </lineage>
</organism>
<evidence type="ECO:0000256" key="1">
    <source>
        <dbReference type="ARBA" id="ARBA00004651"/>
    </source>
</evidence>
<reference evidence="9 10" key="1">
    <citation type="journal article" date="2019" name="Int. J. Syst. Evol. Microbiol.">
        <title>The Global Catalogue of Microorganisms (GCM) 10K type strain sequencing project: providing services to taxonomists for standard genome sequencing and annotation.</title>
        <authorList>
            <consortium name="The Broad Institute Genomics Platform"/>
            <consortium name="The Broad Institute Genome Sequencing Center for Infectious Disease"/>
            <person name="Wu L."/>
            <person name="Ma J."/>
        </authorList>
    </citation>
    <scope>NUCLEOTIDE SEQUENCE [LARGE SCALE GENOMIC DNA]</scope>
    <source>
        <strain evidence="9 10">JCM 17504</strain>
    </source>
</reference>
<protein>
    <submittedName>
        <fullName evidence="9">Sugar ABC transporter permease</fullName>
    </submittedName>
</protein>
<keyword evidence="4 7" id="KW-0812">Transmembrane</keyword>
<dbReference type="GO" id="GO:0055085">
    <property type="term" value="P:transmembrane transport"/>
    <property type="evidence" value="ECO:0007669"/>
    <property type="project" value="InterPro"/>
</dbReference>
<dbReference type="Proteomes" id="UP001501729">
    <property type="component" value="Unassembled WGS sequence"/>
</dbReference>
<evidence type="ECO:0000313" key="10">
    <source>
        <dbReference type="Proteomes" id="UP001501729"/>
    </source>
</evidence>
<dbReference type="SUPFAM" id="SSF161098">
    <property type="entry name" value="MetI-like"/>
    <property type="match status" value="1"/>
</dbReference>
<proteinExistence type="inferred from homology"/>
<dbReference type="EMBL" id="BAABKX010000013">
    <property type="protein sequence ID" value="GAA5053325.1"/>
    <property type="molecule type" value="Genomic_DNA"/>
</dbReference>
<keyword evidence="5 7" id="KW-1133">Transmembrane helix</keyword>
<keyword evidence="2 7" id="KW-0813">Transport</keyword>
<comment type="caution">
    <text evidence="9">The sequence shown here is derived from an EMBL/GenBank/DDBJ whole genome shotgun (WGS) entry which is preliminary data.</text>
</comment>
<feature type="transmembrane region" description="Helical" evidence="7">
    <location>
        <begin position="174"/>
        <end position="200"/>
    </location>
</feature>
<keyword evidence="10" id="KW-1185">Reference proteome</keyword>
<keyword evidence="6 7" id="KW-0472">Membrane</keyword>
<dbReference type="Gene3D" id="1.10.3720.10">
    <property type="entry name" value="MetI-like"/>
    <property type="match status" value="1"/>
</dbReference>
<feature type="transmembrane region" description="Helical" evidence="7">
    <location>
        <begin position="88"/>
        <end position="112"/>
    </location>
</feature>
<dbReference type="GO" id="GO:0005886">
    <property type="term" value="C:plasma membrane"/>
    <property type="evidence" value="ECO:0007669"/>
    <property type="project" value="UniProtKB-SubCell"/>
</dbReference>
<dbReference type="CDD" id="cd06261">
    <property type="entry name" value="TM_PBP2"/>
    <property type="match status" value="1"/>
</dbReference>
<feature type="transmembrane region" description="Helical" evidence="7">
    <location>
        <begin position="124"/>
        <end position="144"/>
    </location>
</feature>
<dbReference type="PANTHER" id="PTHR30193">
    <property type="entry name" value="ABC TRANSPORTER PERMEASE PROTEIN"/>
    <property type="match status" value="1"/>
</dbReference>
<dbReference type="InterPro" id="IPR000515">
    <property type="entry name" value="MetI-like"/>
</dbReference>
<name>A0AAV3UJ89_9EURY</name>
<comment type="subcellular location">
    <subcellularLocation>
        <location evidence="1 7">Cell membrane</location>
        <topology evidence="1 7">Multi-pass membrane protein</topology>
    </subcellularLocation>
</comment>
<keyword evidence="3" id="KW-1003">Cell membrane</keyword>
<dbReference type="GeneID" id="68616902"/>
<evidence type="ECO:0000256" key="5">
    <source>
        <dbReference type="ARBA" id="ARBA00022989"/>
    </source>
</evidence>
<feature type="transmembrane region" description="Helical" evidence="7">
    <location>
        <begin position="280"/>
        <end position="300"/>
    </location>
</feature>
<evidence type="ECO:0000256" key="7">
    <source>
        <dbReference type="RuleBase" id="RU363032"/>
    </source>
</evidence>
<evidence type="ECO:0000256" key="4">
    <source>
        <dbReference type="ARBA" id="ARBA00022692"/>
    </source>
</evidence>
<dbReference type="Pfam" id="PF00528">
    <property type="entry name" value="BPD_transp_1"/>
    <property type="match status" value="1"/>
</dbReference>
<evidence type="ECO:0000259" key="8">
    <source>
        <dbReference type="PROSITE" id="PS50928"/>
    </source>
</evidence>
<dbReference type="PROSITE" id="PS50928">
    <property type="entry name" value="ABC_TM1"/>
    <property type="match status" value="1"/>
</dbReference>
<dbReference type="InterPro" id="IPR051393">
    <property type="entry name" value="ABC_transporter_permease"/>
</dbReference>
<comment type="similarity">
    <text evidence="7">Belongs to the binding-protein-dependent transport system permease family.</text>
</comment>
<sequence>MISRIAETGHAVGTAVGYRNLSKKGQRTVKAGLLLSPVLLWLVLYKYLALGYNVYLSFSEMSYTGEFSFVGLANWQQLANDPVFFQSLFNTVVLFATIPVSIAIALGIAILLNQQFPGNNAFRSLFFLPYITMMVAIAVIWQYMFKTDGGVINYFLLQLGVIESNISWFGDSTWALVAIFAIQVWKTVGFYIVILLAGLQTIPEQVYQVAKIDGATRLQRFLYLTLPLLKSTIGVCMLVGIVISFRLFDLILVLTNGGPGNGTEILLTWIYKQAFLHGNFGYAAALSVVMIALAVVVALIGRNLQRSSHL</sequence>
<dbReference type="RefSeq" id="WP_227778165.1">
    <property type="nucleotide sequence ID" value="NZ_BAABKX010000013.1"/>
</dbReference>
<evidence type="ECO:0000256" key="2">
    <source>
        <dbReference type="ARBA" id="ARBA00022448"/>
    </source>
</evidence>
<feature type="transmembrane region" description="Helical" evidence="7">
    <location>
        <begin position="29"/>
        <end position="48"/>
    </location>
</feature>
<evidence type="ECO:0000256" key="3">
    <source>
        <dbReference type="ARBA" id="ARBA00022475"/>
    </source>
</evidence>
<feature type="domain" description="ABC transmembrane type-1" evidence="8">
    <location>
        <begin position="89"/>
        <end position="301"/>
    </location>
</feature>
<dbReference type="PANTHER" id="PTHR30193:SF37">
    <property type="entry name" value="INNER MEMBRANE ABC TRANSPORTER PERMEASE PROTEIN YCJO"/>
    <property type="match status" value="1"/>
</dbReference>
<dbReference type="InterPro" id="IPR035906">
    <property type="entry name" value="MetI-like_sf"/>
</dbReference>
<evidence type="ECO:0000256" key="6">
    <source>
        <dbReference type="ARBA" id="ARBA00023136"/>
    </source>
</evidence>
<accession>A0AAV3UJ89</accession>
<evidence type="ECO:0000313" key="9">
    <source>
        <dbReference type="EMBL" id="GAA5053325.1"/>
    </source>
</evidence>
<dbReference type="AlphaFoldDB" id="A0AAV3UJ89"/>
<gene>
    <name evidence="9" type="ORF">GCM10025751_30450</name>
</gene>
<feature type="transmembrane region" description="Helical" evidence="7">
    <location>
        <begin position="221"/>
        <end position="245"/>
    </location>
</feature>